<keyword evidence="3" id="KW-0479">Metal-binding</keyword>
<dbReference type="InterPro" id="IPR045121">
    <property type="entry name" value="CoAse"/>
</dbReference>
<dbReference type="InterPro" id="IPR000086">
    <property type="entry name" value="NUDIX_hydrolase_dom"/>
</dbReference>
<dbReference type="CDD" id="cd03426">
    <property type="entry name" value="NUDIX_CoAse_Nudt7"/>
    <property type="match status" value="1"/>
</dbReference>
<dbReference type="OMA" id="EKYVIWA"/>
<evidence type="ECO:0000256" key="3">
    <source>
        <dbReference type="ARBA" id="ARBA00022723"/>
    </source>
</evidence>
<dbReference type="PROSITE" id="PS51462">
    <property type="entry name" value="NUDIX"/>
    <property type="match status" value="1"/>
</dbReference>
<keyword evidence="4" id="KW-0378">Hydrolase</keyword>
<dbReference type="PANTHER" id="PTHR12992:SF41">
    <property type="entry name" value="NUDIX HYDROLASE 11"/>
    <property type="match status" value="1"/>
</dbReference>
<evidence type="ECO:0000256" key="2">
    <source>
        <dbReference type="ARBA" id="ARBA00001946"/>
    </source>
</evidence>
<feature type="domain" description="Nudix hydrolase" evidence="8">
    <location>
        <begin position="50"/>
        <end position="206"/>
    </location>
</feature>
<dbReference type="SUPFAM" id="SSF55811">
    <property type="entry name" value="Nudix"/>
    <property type="match status" value="1"/>
</dbReference>
<organism evidence="9 10">
    <name type="scientific">Kalanchoe fedtschenkoi</name>
    <name type="common">Lavender scallops</name>
    <name type="synonym">South American air plant</name>
    <dbReference type="NCBI Taxonomy" id="63787"/>
    <lineage>
        <taxon>Eukaryota</taxon>
        <taxon>Viridiplantae</taxon>
        <taxon>Streptophyta</taxon>
        <taxon>Embryophyta</taxon>
        <taxon>Tracheophyta</taxon>
        <taxon>Spermatophyta</taxon>
        <taxon>Magnoliopsida</taxon>
        <taxon>eudicotyledons</taxon>
        <taxon>Gunneridae</taxon>
        <taxon>Pentapetalae</taxon>
        <taxon>Saxifragales</taxon>
        <taxon>Crassulaceae</taxon>
        <taxon>Kalanchoe</taxon>
    </lineage>
</organism>
<dbReference type="Pfam" id="PF00293">
    <property type="entry name" value="NUDIX"/>
    <property type="match status" value="1"/>
</dbReference>
<keyword evidence="6" id="KW-0464">Manganese</keyword>
<evidence type="ECO:0000256" key="4">
    <source>
        <dbReference type="ARBA" id="ARBA00022801"/>
    </source>
</evidence>
<proteinExistence type="predicted"/>
<keyword evidence="7" id="KW-0812">Transmembrane</keyword>
<protein>
    <recommendedName>
        <fullName evidence="8">Nudix hydrolase domain-containing protein</fullName>
    </recommendedName>
</protein>
<dbReference type="Proteomes" id="UP000594263">
    <property type="component" value="Unplaced"/>
</dbReference>
<dbReference type="GO" id="GO:0000210">
    <property type="term" value="F:NAD+ diphosphatase activity"/>
    <property type="evidence" value="ECO:0007669"/>
    <property type="project" value="EnsemblPlants"/>
</dbReference>
<dbReference type="GO" id="GO:0008893">
    <property type="term" value="F:guanosine-3',5'-bis(diphosphate) 3'-diphosphatase activity"/>
    <property type="evidence" value="ECO:0007669"/>
    <property type="project" value="EnsemblPlants"/>
</dbReference>
<feature type="transmembrane region" description="Helical" evidence="7">
    <location>
        <begin position="201"/>
        <end position="219"/>
    </location>
</feature>
<accession>A0A7N0UP04</accession>
<dbReference type="GO" id="GO:0015938">
    <property type="term" value="P:coenzyme A catabolic process"/>
    <property type="evidence" value="ECO:0007669"/>
    <property type="project" value="TreeGrafter"/>
</dbReference>
<evidence type="ECO:0000256" key="6">
    <source>
        <dbReference type="ARBA" id="ARBA00023211"/>
    </source>
</evidence>
<sequence length="244" mass="27438">MEGGSERLTALANQLKQHKPASPIQPLLPQNTLNRISSSGVTNQGLEPKRRRAAVLICIFESDDGDLRVFLTKRSSRLSSHSGEVSLPGGKWEEGDEDDIQTALREAHEEIGLEPSLVHVVAQLQSFTNKIGITVIPVIGLLLDKVAYVPAPNPAEVEAIFDVPLEMFLKDEDRRGEEREWMGDKYLLHYFEYKASDGEKYVIWALTAGILITAASLVYQRSPDFVERMPKFWNNEFSRDDCKL</sequence>
<evidence type="ECO:0000259" key="8">
    <source>
        <dbReference type="PROSITE" id="PS51462"/>
    </source>
</evidence>
<evidence type="ECO:0000313" key="9">
    <source>
        <dbReference type="EnsemblPlants" id="Kaladp0076s0333.1.v1.1"/>
    </source>
</evidence>
<dbReference type="AlphaFoldDB" id="A0A7N0UP04"/>
<dbReference type="InterPro" id="IPR015797">
    <property type="entry name" value="NUDIX_hydrolase-like_dom_sf"/>
</dbReference>
<dbReference type="EnsemblPlants" id="Kaladp0076s0333.1.v1.1">
    <property type="protein sequence ID" value="Kaladp0076s0333.1.v1.1"/>
    <property type="gene ID" value="Kaladp0076s0333.v1.1"/>
</dbReference>
<dbReference type="GO" id="GO:0046872">
    <property type="term" value="F:metal ion binding"/>
    <property type="evidence" value="ECO:0007669"/>
    <property type="project" value="UniProtKB-KW"/>
</dbReference>
<dbReference type="PANTHER" id="PTHR12992">
    <property type="entry name" value="NUDIX HYDROLASE"/>
    <property type="match status" value="1"/>
</dbReference>
<keyword evidence="10" id="KW-1185">Reference proteome</keyword>
<evidence type="ECO:0000256" key="7">
    <source>
        <dbReference type="SAM" id="Phobius"/>
    </source>
</evidence>
<keyword evidence="7" id="KW-1133">Transmembrane helix</keyword>
<reference evidence="9" key="1">
    <citation type="submission" date="2021-01" db="UniProtKB">
        <authorList>
            <consortium name="EnsemblPlants"/>
        </authorList>
    </citation>
    <scope>IDENTIFICATION</scope>
</reference>
<name>A0A7N0UP04_KALFE</name>
<dbReference type="Gene3D" id="3.90.79.10">
    <property type="entry name" value="Nucleoside Triphosphate Pyrophosphohydrolase"/>
    <property type="match status" value="1"/>
</dbReference>
<comment type="cofactor">
    <cofactor evidence="1">
        <name>Mn(2+)</name>
        <dbReference type="ChEBI" id="CHEBI:29035"/>
    </cofactor>
</comment>
<dbReference type="FunFam" id="3.90.79.10:FF:000036">
    <property type="entry name" value="Nudix hydrolase 11"/>
    <property type="match status" value="1"/>
</dbReference>
<evidence type="ECO:0000256" key="5">
    <source>
        <dbReference type="ARBA" id="ARBA00022842"/>
    </source>
</evidence>
<dbReference type="GO" id="GO:0010945">
    <property type="term" value="F:coenzyme A diphosphatase activity"/>
    <property type="evidence" value="ECO:0007669"/>
    <property type="project" value="EnsemblPlants"/>
</dbReference>
<dbReference type="Gramene" id="Kaladp0076s0333.1.v1.1">
    <property type="protein sequence ID" value="Kaladp0076s0333.1.v1.1"/>
    <property type="gene ID" value="Kaladp0076s0333.v1.1"/>
</dbReference>
<dbReference type="GO" id="GO:0005829">
    <property type="term" value="C:cytosol"/>
    <property type="evidence" value="ECO:0007669"/>
    <property type="project" value="EnsemblPlants"/>
</dbReference>
<keyword evidence="5" id="KW-0460">Magnesium</keyword>
<dbReference type="GO" id="GO:0015937">
    <property type="term" value="P:coenzyme A biosynthetic process"/>
    <property type="evidence" value="ECO:0007669"/>
    <property type="project" value="EnsemblPlants"/>
</dbReference>
<comment type="cofactor">
    <cofactor evidence="2">
        <name>Mg(2+)</name>
        <dbReference type="ChEBI" id="CHEBI:18420"/>
    </cofactor>
</comment>
<evidence type="ECO:0000256" key="1">
    <source>
        <dbReference type="ARBA" id="ARBA00001936"/>
    </source>
</evidence>
<dbReference type="GO" id="GO:2001294">
    <property type="term" value="P:malonyl-CoA catabolic process"/>
    <property type="evidence" value="ECO:0007669"/>
    <property type="project" value="EnsemblPlants"/>
</dbReference>
<evidence type="ECO:0000313" key="10">
    <source>
        <dbReference type="Proteomes" id="UP000594263"/>
    </source>
</evidence>
<keyword evidence="7" id="KW-0472">Membrane</keyword>